<reference evidence="2" key="1">
    <citation type="submission" date="2013-10" db="EMBL/GenBank/DDBJ databases">
        <title>Genomic analysis of the causative agents of coccidiosis in chickens.</title>
        <authorList>
            <person name="Reid A.J."/>
            <person name="Blake D."/>
            <person name="Billington K."/>
            <person name="Browne H."/>
            <person name="Dunn M."/>
            <person name="Hung S."/>
            <person name="Kawahara F."/>
            <person name="Miranda-Saavedra D."/>
            <person name="Mourier T."/>
            <person name="Nagra H."/>
            <person name="Otto T.D."/>
            <person name="Rawlings N."/>
            <person name="Sanchez A."/>
            <person name="Sanders M."/>
            <person name="Subramaniam C."/>
            <person name="Tay Y."/>
            <person name="Dear P."/>
            <person name="Doerig C."/>
            <person name="Gruber A."/>
            <person name="Parkinson J."/>
            <person name="Shirley M."/>
            <person name="Wan K.L."/>
            <person name="Berriman M."/>
            <person name="Tomley F."/>
            <person name="Pain A."/>
        </authorList>
    </citation>
    <scope>NUCLEOTIDE SEQUENCE [LARGE SCALE GENOMIC DNA]</scope>
    <source>
        <strain evidence="2">Houghton</strain>
    </source>
</reference>
<name>U6LIP8_9EIME</name>
<reference evidence="2" key="2">
    <citation type="submission" date="2013-10" db="EMBL/GenBank/DDBJ databases">
        <authorList>
            <person name="Aslett M."/>
        </authorList>
    </citation>
    <scope>NUCLEOTIDE SEQUENCE [LARGE SCALE GENOMIC DNA]</scope>
    <source>
        <strain evidence="2">Houghton</strain>
    </source>
</reference>
<dbReference type="EMBL" id="HG711482">
    <property type="protein sequence ID" value="CDJ49118.1"/>
    <property type="molecule type" value="Genomic_DNA"/>
</dbReference>
<dbReference type="VEuPathDB" id="ToxoDB:EBH_0082050"/>
<feature type="compositionally biased region" description="Basic and acidic residues" evidence="1">
    <location>
        <begin position="27"/>
        <end position="39"/>
    </location>
</feature>
<protein>
    <submittedName>
        <fullName evidence="2">Uncharacterized protein</fullName>
    </submittedName>
</protein>
<dbReference type="Proteomes" id="UP000030750">
    <property type="component" value="Unassembled WGS sequence"/>
</dbReference>
<gene>
    <name evidence="2" type="ORF">EBH_0082050</name>
</gene>
<evidence type="ECO:0000313" key="3">
    <source>
        <dbReference type="Proteomes" id="UP000030750"/>
    </source>
</evidence>
<accession>U6LIP8</accession>
<evidence type="ECO:0000256" key="1">
    <source>
        <dbReference type="SAM" id="MobiDB-lite"/>
    </source>
</evidence>
<feature type="compositionally biased region" description="Basic and acidic residues" evidence="1">
    <location>
        <begin position="54"/>
        <end position="72"/>
    </location>
</feature>
<organism evidence="2 3">
    <name type="scientific">Eimeria brunetti</name>
    <dbReference type="NCBI Taxonomy" id="51314"/>
    <lineage>
        <taxon>Eukaryota</taxon>
        <taxon>Sar</taxon>
        <taxon>Alveolata</taxon>
        <taxon>Apicomplexa</taxon>
        <taxon>Conoidasida</taxon>
        <taxon>Coccidia</taxon>
        <taxon>Eucoccidiorida</taxon>
        <taxon>Eimeriorina</taxon>
        <taxon>Eimeriidae</taxon>
        <taxon>Eimeria</taxon>
    </lineage>
</organism>
<keyword evidence="3" id="KW-1185">Reference proteome</keyword>
<feature type="compositionally biased region" description="Basic and acidic residues" evidence="1">
    <location>
        <begin position="1"/>
        <end position="12"/>
    </location>
</feature>
<evidence type="ECO:0000313" key="2">
    <source>
        <dbReference type="EMBL" id="CDJ49118.1"/>
    </source>
</evidence>
<proteinExistence type="predicted"/>
<sequence length="72" mass="7566">MDHWSGPMDHDGVTVPKSAEKPFFGGRKRDDQLLQKGDSEETPEETGGRGGHTGGDRGGRGGDTGGDRGGDR</sequence>
<feature type="region of interest" description="Disordered" evidence="1">
    <location>
        <begin position="1"/>
        <end position="72"/>
    </location>
</feature>
<dbReference type="AlphaFoldDB" id="U6LIP8"/>